<feature type="domain" description="Heterokaryon incompatibility" evidence="1">
    <location>
        <begin position="196"/>
        <end position="378"/>
    </location>
</feature>
<accession>A0AAE1CD28</accession>
<dbReference type="Proteomes" id="UP001270362">
    <property type="component" value="Unassembled WGS sequence"/>
</dbReference>
<dbReference type="PANTHER" id="PTHR33112:SF11">
    <property type="entry name" value="HETEROKARYON INCOMPATIBILITY DOMAIN-CONTAINING PROTEIN"/>
    <property type="match status" value="1"/>
</dbReference>
<dbReference type="InterPro" id="IPR010730">
    <property type="entry name" value="HET"/>
</dbReference>
<evidence type="ECO:0000313" key="2">
    <source>
        <dbReference type="EMBL" id="KAK3689147.1"/>
    </source>
</evidence>
<evidence type="ECO:0000313" key="3">
    <source>
        <dbReference type="Proteomes" id="UP001270362"/>
    </source>
</evidence>
<dbReference type="PANTHER" id="PTHR33112">
    <property type="entry name" value="DOMAIN PROTEIN, PUTATIVE-RELATED"/>
    <property type="match status" value="1"/>
</dbReference>
<name>A0AAE1CD28_9PEZI</name>
<comment type="caution">
    <text evidence="2">The sequence shown here is derived from an EMBL/GenBank/DDBJ whole genome shotgun (WGS) entry which is preliminary data.</text>
</comment>
<gene>
    <name evidence="2" type="ORF">B0T22DRAFT_536142</name>
</gene>
<reference evidence="2" key="2">
    <citation type="submission" date="2023-06" db="EMBL/GenBank/DDBJ databases">
        <authorList>
            <consortium name="Lawrence Berkeley National Laboratory"/>
            <person name="Haridas S."/>
            <person name="Hensen N."/>
            <person name="Bonometti L."/>
            <person name="Westerberg I."/>
            <person name="Brannstrom I.O."/>
            <person name="Guillou S."/>
            <person name="Cros-Aarteil S."/>
            <person name="Calhoun S."/>
            <person name="Kuo A."/>
            <person name="Mondo S."/>
            <person name="Pangilinan J."/>
            <person name="Riley R."/>
            <person name="Labutti K."/>
            <person name="Andreopoulos B."/>
            <person name="Lipzen A."/>
            <person name="Chen C."/>
            <person name="Yanf M."/>
            <person name="Daum C."/>
            <person name="Ng V."/>
            <person name="Clum A."/>
            <person name="Steindorff A."/>
            <person name="Ohm R."/>
            <person name="Martin F."/>
            <person name="Silar P."/>
            <person name="Natvig D."/>
            <person name="Lalanne C."/>
            <person name="Gautier V."/>
            <person name="Ament-Velasquez S.L."/>
            <person name="Kruys A."/>
            <person name="Hutchinson M.I."/>
            <person name="Powell A.J."/>
            <person name="Barry K."/>
            <person name="Miller A.N."/>
            <person name="Grigoriev I.V."/>
            <person name="Debuchy R."/>
            <person name="Gladieux P."/>
            <person name="Thoren M.H."/>
            <person name="Johannesson H."/>
        </authorList>
    </citation>
    <scope>NUCLEOTIDE SEQUENCE</scope>
    <source>
        <strain evidence="2">CBS 314.62</strain>
    </source>
</reference>
<reference evidence="2" key="1">
    <citation type="journal article" date="2023" name="Mol. Phylogenet. Evol.">
        <title>Genome-scale phylogeny and comparative genomics of the fungal order Sordariales.</title>
        <authorList>
            <person name="Hensen N."/>
            <person name="Bonometti L."/>
            <person name="Westerberg I."/>
            <person name="Brannstrom I.O."/>
            <person name="Guillou S."/>
            <person name="Cros-Aarteil S."/>
            <person name="Calhoun S."/>
            <person name="Haridas S."/>
            <person name="Kuo A."/>
            <person name="Mondo S."/>
            <person name="Pangilinan J."/>
            <person name="Riley R."/>
            <person name="LaButti K."/>
            <person name="Andreopoulos B."/>
            <person name="Lipzen A."/>
            <person name="Chen C."/>
            <person name="Yan M."/>
            <person name="Daum C."/>
            <person name="Ng V."/>
            <person name="Clum A."/>
            <person name="Steindorff A."/>
            <person name="Ohm R.A."/>
            <person name="Martin F."/>
            <person name="Silar P."/>
            <person name="Natvig D.O."/>
            <person name="Lalanne C."/>
            <person name="Gautier V."/>
            <person name="Ament-Velasquez S.L."/>
            <person name="Kruys A."/>
            <person name="Hutchinson M.I."/>
            <person name="Powell A.J."/>
            <person name="Barry K."/>
            <person name="Miller A.N."/>
            <person name="Grigoriev I.V."/>
            <person name="Debuchy R."/>
            <person name="Gladieux P."/>
            <person name="Hiltunen Thoren M."/>
            <person name="Johannesson H."/>
        </authorList>
    </citation>
    <scope>NUCLEOTIDE SEQUENCE</scope>
    <source>
        <strain evidence="2">CBS 314.62</strain>
    </source>
</reference>
<evidence type="ECO:0000259" key="1">
    <source>
        <dbReference type="Pfam" id="PF06985"/>
    </source>
</evidence>
<proteinExistence type="predicted"/>
<dbReference type="EMBL" id="JAULSO010000002">
    <property type="protein sequence ID" value="KAK3689147.1"/>
    <property type="molecule type" value="Genomic_DNA"/>
</dbReference>
<sequence>MMCDRCQYAVQQAADFEGSHPDELRTGPHHFTSASLKQAVHDGCYACNLVWERLSQGQSDSTPRDLPNGTEYVLYPNEFSPEAYDLRLGPPDSTGEENRLQGLRENKWFKLYFATENNPPSDHAKLMPTTWSDNTISLAKRWISDCLKFHKCSGPPAGSPSWYPTRLLSFTSHRPSLDSSNIRLIERKDAVSIDAYTTLSHCWGQGVHFTLNKQTHAALVGGYPLASLPRLFQDAIQVSCDLGITHIWIDSLCIFQDPDDKSDWQREASLMQKVYSNSYCNISALDCGHSSESMFGVRDPRMLCPPVFEAKVSDEVKPQLIDAVYKIWESHAPWQDNGVLSWEETEASITSFKYVLADLMWDDVDKGILNTRAWVFQERLLSPRILHFGASQVFWECCRASASEVYPDGFPENVEPVRYKANQPAKTVQKQKKRRDDDLDTDLATIQEMNYWADIVTNYTACNLTFGSDKLIALSGVATLARDLMGGDEYLAGMWRRGLGSQLLWWADKPVARPEGYRAPSWSWAAVDGPVSPNQYGYMDRDKLLISVDAVDVRCSTDNVTGSVSDGWLRLRGLLKRIRLMRNRGKDGWSMVLGDLMVEEDRSREIMLWTTVLFDTRNCDDEWEREECSLFCMLASDPGDLSARVLLFQTVDAGAGIFRRVD</sequence>
<protein>
    <submittedName>
        <fullName evidence="2">Heterokaryon incompatibility protein-domain-containing protein</fullName>
    </submittedName>
</protein>
<keyword evidence="3" id="KW-1185">Reference proteome</keyword>
<dbReference type="Pfam" id="PF06985">
    <property type="entry name" value="HET"/>
    <property type="match status" value="1"/>
</dbReference>
<dbReference type="AlphaFoldDB" id="A0AAE1CD28"/>
<organism evidence="2 3">
    <name type="scientific">Podospora appendiculata</name>
    <dbReference type="NCBI Taxonomy" id="314037"/>
    <lineage>
        <taxon>Eukaryota</taxon>
        <taxon>Fungi</taxon>
        <taxon>Dikarya</taxon>
        <taxon>Ascomycota</taxon>
        <taxon>Pezizomycotina</taxon>
        <taxon>Sordariomycetes</taxon>
        <taxon>Sordariomycetidae</taxon>
        <taxon>Sordariales</taxon>
        <taxon>Podosporaceae</taxon>
        <taxon>Podospora</taxon>
    </lineage>
</organism>